<name>A0A3N4Z5Z1_9MICO</name>
<reference evidence="1 2" key="1">
    <citation type="submission" date="2018-11" db="EMBL/GenBank/DDBJ databases">
        <title>Sequencing the genomes of 1000 actinobacteria strains.</title>
        <authorList>
            <person name="Klenk H.-P."/>
        </authorList>
    </citation>
    <scope>NUCLEOTIDE SEQUENCE [LARGE SCALE GENOMIC DNA]</scope>
    <source>
        <strain evidence="1 2">DSM 14418</strain>
    </source>
</reference>
<organism evidence="1 2">
    <name type="scientific">Georgenia muralis</name>
    <dbReference type="NCBI Taxonomy" id="154117"/>
    <lineage>
        <taxon>Bacteria</taxon>
        <taxon>Bacillati</taxon>
        <taxon>Actinomycetota</taxon>
        <taxon>Actinomycetes</taxon>
        <taxon>Micrococcales</taxon>
        <taxon>Bogoriellaceae</taxon>
        <taxon>Georgenia</taxon>
    </lineage>
</organism>
<dbReference type="Proteomes" id="UP000280726">
    <property type="component" value="Unassembled WGS sequence"/>
</dbReference>
<accession>A0A3N4Z5Z1</accession>
<proteinExistence type="predicted"/>
<dbReference type="RefSeq" id="WP_123915319.1">
    <property type="nucleotide sequence ID" value="NZ_RKRA01000001.1"/>
</dbReference>
<sequence length="77" mass="8326">MDWTALHRLHEVELVAAGVMRGRAGRDVGWADVSWPDGGAPVRRRSRWAAASAALGRTVRAARGRRVTWDAACATCA</sequence>
<gene>
    <name evidence="1" type="ORF">EDD32_1007</name>
</gene>
<evidence type="ECO:0000313" key="2">
    <source>
        <dbReference type="Proteomes" id="UP000280726"/>
    </source>
</evidence>
<protein>
    <submittedName>
        <fullName evidence="1">Uncharacterized protein</fullName>
    </submittedName>
</protein>
<keyword evidence="2" id="KW-1185">Reference proteome</keyword>
<dbReference type="AlphaFoldDB" id="A0A3N4Z5Z1"/>
<dbReference type="EMBL" id="RKRA01000001">
    <property type="protein sequence ID" value="RPF26560.1"/>
    <property type="molecule type" value="Genomic_DNA"/>
</dbReference>
<evidence type="ECO:0000313" key="1">
    <source>
        <dbReference type="EMBL" id="RPF26560.1"/>
    </source>
</evidence>
<comment type="caution">
    <text evidence="1">The sequence shown here is derived from an EMBL/GenBank/DDBJ whole genome shotgun (WGS) entry which is preliminary data.</text>
</comment>